<dbReference type="OrthoDB" id="6499973at2759"/>
<evidence type="ECO:0000313" key="2">
    <source>
        <dbReference type="EMBL" id="GBP49550.1"/>
    </source>
</evidence>
<evidence type="ECO:0008006" key="4">
    <source>
        <dbReference type="Google" id="ProtNLM"/>
    </source>
</evidence>
<gene>
    <name evidence="2" type="ORF">EVAR_45614_1</name>
</gene>
<keyword evidence="3" id="KW-1185">Reference proteome</keyword>
<organism evidence="2 3">
    <name type="scientific">Eumeta variegata</name>
    <name type="common">Bagworm moth</name>
    <name type="synonym">Eumeta japonica</name>
    <dbReference type="NCBI Taxonomy" id="151549"/>
    <lineage>
        <taxon>Eukaryota</taxon>
        <taxon>Metazoa</taxon>
        <taxon>Ecdysozoa</taxon>
        <taxon>Arthropoda</taxon>
        <taxon>Hexapoda</taxon>
        <taxon>Insecta</taxon>
        <taxon>Pterygota</taxon>
        <taxon>Neoptera</taxon>
        <taxon>Endopterygota</taxon>
        <taxon>Lepidoptera</taxon>
        <taxon>Glossata</taxon>
        <taxon>Ditrysia</taxon>
        <taxon>Tineoidea</taxon>
        <taxon>Psychidae</taxon>
        <taxon>Oiketicinae</taxon>
        <taxon>Eumeta</taxon>
    </lineage>
</organism>
<keyword evidence="1" id="KW-1133">Transmembrane helix</keyword>
<dbReference type="Gene3D" id="1.20.1250.20">
    <property type="entry name" value="MFS general substrate transporter like domains"/>
    <property type="match status" value="1"/>
</dbReference>
<comment type="caution">
    <text evidence="2">The sequence shown here is derived from an EMBL/GenBank/DDBJ whole genome shotgun (WGS) entry which is preliminary data.</text>
</comment>
<dbReference type="EMBL" id="BGZK01000547">
    <property type="protein sequence ID" value="GBP49550.1"/>
    <property type="molecule type" value="Genomic_DNA"/>
</dbReference>
<dbReference type="SUPFAM" id="SSF103473">
    <property type="entry name" value="MFS general substrate transporter"/>
    <property type="match status" value="1"/>
</dbReference>
<feature type="transmembrane region" description="Helical" evidence="1">
    <location>
        <begin position="184"/>
        <end position="203"/>
    </location>
</feature>
<dbReference type="AlphaFoldDB" id="A0A4C1WFE1"/>
<protein>
    <recommendedName>
        <fullName evidence="4">Major facilitator superfamily (MFS) profile domain-containing protein</fullName>
    </recommendedName>
</protein>
<name>A0A4C1WFE1_EUMVA</name>
<reference evidence="2 3" key="1">
    <citation type="journal article" date="2019" name="Commun. Biol.">
        <title>The bagworm genome reveals a unique fibroin gene that provides high tensile strength.</title>
        <authorList>
            <person name="Kono N."/>
            <person name="Nakamura H."/>
            <person name="Ohtoshi R."/>
            <person name="Tomita M."/>
            <person name="Numata K."/>
            <person name="Arakawa K."/>
        </authorList>
    </citation>
    <scope>NUCLEOTIDE SEQUENCE [LARGE SCALE GENOMIC DNA]</scope>
</reference>
<dbReference type="InterPro" id="IPR036259">
    <property type="entry name" value="MFS_trans_sf"/>
</dbReference>
<accession>A0A4C1WFE1</accession>
<evidence type="ECO:0000256" key="1">
    <source>
        <dbReference type="SAM" id="Phobius"/>
    </source>
</evidence>
<evidence type="ECO:0000313" key="3">
    <source>
        <dbReference type="Proteomes" id="UP000299102"/>
    </source>
</evidence>
<dbReference type="Proteomes" id="UP000299102">
    <property type="component" value="Unassembled WGS sequence"/>
</dbReference>
<feature type="transmembrane region" description="Helical" evidence="1">
    <location>
        <begin position="124"/>
        <end position="140"/>
    </location>
</feature>
<keyword evidence="1" id="KW-0472">Membrane</keyword>
<keyword evidence="1" id="KW-0812">Transmembrane</keyword>
<feature type="transmembrane region" description="Helical" evidence="1">
    <location>
        <begin position="146"/>
        <end position="163"/>
    </location>
</feature>
<proteinExistence type="predicted"/>
<sequence length="207" mass="23171">MKKITGDSNDINAEIEKSDLLKVNEEETNRKDTHDKIKNEKYSILEILNLKVLKDPVFCNICFCQAFVNFSDLMFFVLQPMLLFQYSYSTTQVATCISVGAGADLAGRCILAVISTAVSVDTRLLFYASTLLTMFLRLVMLQIHQFMWMALATGALGVLRSWLHIASPLIISSYVRHEDFPGAYALYMLAAGLVYVTFGPIMGNTLD</sequence>